<proteinExistence type="predicted"/>
<dbReference type="InterPro" id="IPR050229">
    <property type="entry name" value="GlpE_sulfurtransferase"/>
</dbReference>
<dbReference type="SUPFAM" id="SSF47240">
    <property type="entry name" value="Ferritin-like"/>
    <property type="match status" value="1"/>
</dbReference>
<dbReference type="InterPro" id="IPR001763">
    <property type="entry name" value="Rhodanese-like_dom"/>
</dbReference>
<protein>
    <submittedName>
        <fullName evidence="2">Sulfurtransferase</fullName>
    </submittedName>
</protein>
<evidence type="ECO:0000313" key="3">
    <source>
        <dbReference type="Proteomes" id="UP000603434"/>
    </source>
</evidence>
<dbReference type="Proteomes" id="UP000603434">
    <property type="component" value="Unassembled WGS sequence"/>
</dbReference>
<evidence type="ECO:0000259" key="1">
    <source>
        <dbReference type="PROSITE" id="PS50206"/>
    </source>
</evidence>
<dbReference type="EMBL" id="JACNJH010000176">
    <property type="protein sequence ID" value="MBC8362193.1"/>
    <property type="molecule type" value="Genomic_DNA"/>
</dbReference>
<organism evidence="2 3">
    <name type="scientific">Candidatus Desulfatibia profunda</name>
    <dbReference type="NCBI Taxonomy" id="2841695"/>
    <lineage>
        <taxon>Bacteria</taxon>
        <taxon>Pseudomonadati</taxon>
        <taxon>Thermodesulfobacteriota</taxon>
        <taxon>Desulfobacteria</taxon>
        <taxon>Desulfobacterales</taxon>
        <taxon>Desulfobacterales incertae sedis</taxon>
        <taxon>Candidatus Desulfatibia</taxon>
    </lineage>
</organism>
<dbReference type="PROSITE" id="PS00380">
    <property type="entry name" value="RHODANESE_1"/>
    <property type="match status" value="1"/>
</dbReference>
<dbReference type="PANTHER" id="PTHR43031:SF1">
    <property type="entry name" value="PYRIDINE NUCLEOTIDE-DISULPHIDE OXIDOREDUCTASE"/>
    <property type="match status" value="1"/>
</dbReference>
<dbReference type="PANTHER" id="PTHR43031">
    <property type="entry name" value="FAD-DEPENDENT OXIDOREDUCTASE"/>
    <property type="match status" value="1"/>
</dbReference>
<dbReference type="SMART" id="SM00450">
    <property type="entry name" value="RHOD"/>
    <property type="match status" value="1"/>
</dbReference>
<dbReference type="InterPro" id="IPR036873">
    <property type="entry name" value="Rhodanese-like_dom_sf"/>
</dbReference>
<feature type="domain" description="Rhodanese" evidence="1">
    <location>
        <begin position="26"/>
        <end position="110"/>
    </location>
</feature>
<dbReference type="Gene3D" id="3.40.250.10">
    <property type="entry name" value="Rhodanese-like domain"/>
    <property type="match status" value="1"/>
</dbReference>
<dbReference type="PROSITE" id="PS50206">
    <property type="entry name" value="RHODANESE_3"/>
    <property type="match status" value="1"/>
</dbReference>
<dbReference type="Pfam" id="PF02915">
    <property type="entry name" value="Rubrerythrin"/>
    <property type="match status" value="1"/>
</dbReference>
<sequence>MRWKQFLTPVKSVDADQARKYMAAKASDELTILDVRQPNEYETGHIPGAKLIPLPDLTVRMDEIDPNKATVVYCAIGGRSRVAAQMLAGKGFENVYNLTGGFKGWKSEAAFGKEELGIELFTGDESPEKTLAIAYSLEGGLHDFYVSMIPKVKDINVKNLFKKLSEIEIKHRDRIFSEYITITGKSDSREELEKSAVSEAVEGGLTTEEYLNLFQPDLESVSDIIELAMSIEAQALDLYLRAAEKIGFAHSRKVLIQIADEERAHLVQLGKLMERM</sequence>
<name>A0A8J6NY71_9BACT</name>
<dbReference type="GO" id="GO:0004792">
    <property type="term" value="F:thiosulfate-cyanide sulfurtransferase activity"/>
    <property type="evidence" value="ECO:0007669"/>
    <property type="project" value="InterPro"/>
</dbReference>
<dbReference type="InterPro" id="IPR001307">
    <property type="entry name" value="Thiosulphate_STrfase_CS"/>
</dbReference>
<gene>
    <name evidence="2" type="ORF">H8E23_12440</name>
</gene>
<dbReference type="InterPro" id="IPR012347">
    <property type="entry name" value="Ferritin-like"/>
</dbReference>
<comment type="caution">
    <text evidence="2">The sequence shown here is derived from an EMBL/GenBank/DDBJ whole genome shotgun (WGS) entry which is preliminary data.</text>
</comment>
<dbReference type="Pfam" id="PF00581">
    <property type="entry name" value="Rhodanese"/>
    <property type="match status" value="1"/>
</dbReference>
<accession>A0A8J6NY71</accession>
<dbReference type="GO" id="GO:0016491">
    <property type="term" value="F:oxidoreductase activity"/>
    <property type="evidence" value="ECO:0007669"/>
    <property type="project" value="InterPro"/>
</dbReference>
<dbReference type="CDD" id="cd01045">
    <property type="entry name" value="Ferritin_like_AB"/>
    <property type="match status" value="1"/>
</dbReference>
<dbReference type="AlphaFoldDB" id="A0A8J6NY71"/>
<reference evidence="2 3" key="1">
    <citation type="submission" date="2020-08" db="EMBL/GenBank/DDBJ databases">
        <title>Bridging the membrane lipid divide: bacteria of the FCB group superphylum have the potential to synthesize archaeal ether lipids.</title>
        <authorList>
            <person name="Villanueva L."/>
            <person name="Von Meijenfeldt F.A.B."/>
            <person name="Westbye A.B."/>
            <person name="Yadav S."/>
            <person name="Hopmans E.C."/>
            <person name="Dutilh B.E."/>
            <person name="Sinninghe Damste J.S."/>
        </authorList>
    </citation>
    <scope>NUCLEOTIDE SEQUENCE [LARGE SCALE GENOMIC DNA]</scope>
    <source>
        <strain evidence="2">NIOZ-UU30</strain>
    </source>
</reference>
<dbReference type="InterPro" id="IPR003251">
    <property type="entry name" value="Rr_diiron-bd_dom"/>
</dbReference>
<dbReference type="InterPro" id="IPR009078">
    <property type="entry name" value="Ferritin-like_SF"/>
</dbReference>
<dbReference type="CDD" id="cd00158">
    <property type="entry name" value="RHOD"/>
    <property type="match status" value="1"/>
</dbReference>
<evidence type="ECO:0000313" key="2">
    <source>
        <dbReference type="EMBL" id="MBC8362193.1"/>
    </source>
</evidence>
<dbReference type="SUPFAM" id="SSF52821">
    <property type="entry name" value="Rhodanese/Cell cycle control phosphatase"/>
    <property type="match status" value="1"/>
</dbReference>
<dbReference type="GO" id="GO:0046872">
    <property type="term" value="F:metal ion binding"/>
    <property type="evidence" value="ECO:0007669"/>
    <property type="project" value="InterPro"/>
</dbReference>
<dbReference type="Gene3D" id="1.20.1260.10">
    <property type="match status" value="1"/>
</dbReference>